<evidence type="ECO:0000313" key="2">
    <source>
        <dbReference type="EMBL" id="MFN2975868.1"/>
    </source>
</evidence>
<feature type="coiled-coil region" evidence="1">
    <location>
        <begin position="52"/>
        <end position="79"/>
    </location>
</feature>
<dbReference type="Proteomes" id="UP001634747">
    <property type="component" value="Unassembled WGS sequence"/>
</dbReference>
<proteinExistence type="predicted"/>
<comment type="caution">
    <text evidence="2">The sequence shown here is derived from an EMBL/GenBank/DDBJ whole genome shotgun (WGS) entry which is preliminary data.</text>
</comment>
<sequence length="136" mass="14880">MASRPATAESGVEVVDAHLLTELEQRALSANAREQAFLYADLADKMSVLAGKQLADGEVEEAEATLERMEACTAKMENNLQQSKSLKKTELLLHMTHRRLSDMVRAAGMDAKPHVQSALKRLDAAQTALLAMIFSK</sequence>
<protein>
    <submittedName>
        <fullName evidence="2">Uncharacterized protein</fullName>
    </submittedName>
</protein>
<name>A0ABW9KJZ4_9BACT</name>
<evidence type="ECO:0000313" key="3">
    <source>
        <dbReference type="Proteomes" id="UP001634747"/>
    </source>
</evidence>
<organism evidence="2 3">
    <name type="scientific">Terriglobus aquaticus</name>
    <dbReference type="NCBI Taxonomy" id="940139"/>
    <lineage>
        <taxon>Bacteria</taxon>
        <taxon>Pseudomonadati</taxon>
        <taxon>Acidobacteriota</taxon>
        <taxon>Terriglobia</taxon>
        <taxon>Terriglobales</taxon>
        <taxon>Acidobacteriaceae</taxon>
        <taxon>Terriglobus</taxon>
    </lineage>
</organism>
<gene>
    <name evidence="2" type="ORF">ACK2TP_08845</name>
</gene>
<evidence type="ECO:0000256" key="1">
    <source>
        <dbReference type="SAM" id="Coils"/>
    </source>
</evidence>
<accession>A0ABW9KJZ4</accession>
<keyword evidence="3" id="KW-1185">Reference proteome</keyword>
<dbReference type="EMBL" id="JBJYXY010000001">
    <property type="protein sequence ID" value="MFN2975868.1"/>
    <property type="molecule type" value="Genomic_DNA"/>
</dbReference>
<dbReference type="RefSeq" id="WP_344687978.1">
    <property type="nucleotide sequence ID" value="NZ_BAABBH010000001.1"/>
</dbReference>
<reference evidence="2 3" key="1">
    <citation type="submission" date="2024-12" db="EMBL/GenBank/DDBJ databases">
        <authorList>
            <person name="Lee Y."/>
        </authorList>
    </citation>
    <scope>NUCLEOTIDE SEQUENCE [LARGE SCALE GENOMIC DNA]</scope>
    <source>
        <strain evidence="2 3">03SUJ4</strain>
    </source>
</reference>
<keyword evidence="1" id="KW-0175">Coiled coil</keyword>